<dbReference type="InterPro" id="IPR027073">
    <property type="entry name" value="5_3_exoribonuclease"/>
</dbReference>
<accession>A0A7R9ZLD0</accession>
<feature type="domain" description="Xrn1 helical" evidence="2">
    <location>
        <begin position="1"/>
        <end position="76"/>
    </location>
</feature>
<dbReference type="GO" id="GO:0000956">
    <property type="term" value="P:nuclear-transcribed mRNA catabolic process"/>
    <property type="evidence" value="ECO:0007669"/>
    <property type="project" value="TreeGrafter"/>
</dbReference>
<evidence type="ECO:0000256" key="1">
    <source>
        <dbReference type="SAM" id="MobiDB-lite"/>
    </source>
</evidence>
<feature type="compositionally biased region" description="Basic residues" evidence="1">
    <location>
        <begin position="92"/>
        <end position="103"/>
    </location>
</feature>
<dbReference type="GO" id="GO:0003723">
    <property type="term" value="F:RNA binding"/>
    <property type="evidence" value="ECO:0007669"/>
    <property type="project" value="TreeGrafter"/>
</dbReference>
<proteinExistence type="predicted"/>
<dbReference type="InterPro" id="IPR041412">
    <property type="entry name" value="Xrn1_helical"/>
</dbReference>
<organism evidence="3">
    <name type="scientific">Craspedostauros australis</name>
    <dbReference type="NCBI Taxonomy" id="1486917"/>
    <lineage>
        <taxon>Eukaryota</taxon>
        <taxon>Sar</taxon>
        <taxon>Stramenopiles</taxon>
        <taxon>Ochrophyta</taxon>
        <taxon>Bacillariophyta</taxon>
        <taxon>Bacillariophyceae</taxon>
        <taxon>Bacillariophycidae</taxon>
        <taxon>Naviculales</taxon>
        <taxon>Naviculaceae</taxon>
        <taxon>Craspedostauros</taxon>
    </lineage>
</organism>
<protein>
    <recommendedName>
        <fullName evidence="2">Xrn1 helical domain-containing protein</fullName>
    </recommendedName>
</protein>
<feature type="compositionally biased region" description="Basic residues" evidence="1">
    <location>
        <begin position="129"/>
        <end position="143"/>
    </location>
</feature>
<dbReference type="PANTHER" id="PTHR12341">
    <property type="entry name" value="5'-&gt;3' EXORIBONUCLEASE"/>
    <property type="match status" value="1"/>
</dbReference>
<dbReference type="Gene3D" id="1.25.40.1050">
    <property type="match status" value="1"/>
</dbReference>
<name>A0A7R9ZLD0_9STRA</name>
<feature type="region of interest" description="Disordered" evidence="1">
    <location>
        <begin position="50"/>
        <end position="165"/>
    </location>
</feature>
<evidence type="ECO:0000259" key="2">
    <source>
        <dbReference type="Pfam" id="PF17846"/>
    </source>
</evidence>
<reference evidence="3" key="1">
    <citation type="submission" date="2021-01" db="EMBL/GenBank/DDBJ databases">
        <authorList>
            <person name="Corre E."/>
            <person name="Pelletier E."/>
            <person name="Niang G."/>
            <person name="Scheremetjew M."/>
            <person name="Finn R."/>
            <person name="Kale V."/>
            <person name="Holt S."/>
            <person name="Cochrane G."/>
            <person name="Meng A."/>
            <person name="Brown T."/>
            <person name="Cohen L."/>
        </authorList>
    </citation>
    <scope>NUCLEOTIDE SEQUENCE</scope>
    <source>
        <strain evidence="3">CCMP3328</strain>
    </source>
</reference>
<gene>
    <name evidence="3" type="ORF">CAUS1442_LOCUS2724</name>
</gene>
<dbReference type="EMBL" id="HBEF01004407">
    <property type="protein sequence ID" value="CAD8330626.1"/>
    <property type="molecule type" value="Transcribed_RNA"/>
</dbReference>
<dbReference type="GO" id="GO:0004534">
    <property type="term" value="F:5'-3' RNA exonuclease activity"/>
    <property type="evidence" value="ECO:0007669"/>
    <property type="project" value="TreeGrafter"/>
</dbReference>
<feature type="compositionally biased region" description="Gly residues" evidence="1">
    <location>
        <begin position="79"/>
        <end position="89"/>
    </location>
</feature>
<feature type="compositionally biased region" description="Basic and acidic residues" evidence="1">
    <location>
        <begin position="63"/>
        <end position="76"/>
    </location>
</feature>
<sequence length="165" mass="17545">MLLPTSPLINFYPPDFKQDPNGKRQPWEAVVQVPFIESDILLETVTQVLDEDKKTGGTLLTPAERRRNVRGKDHLFKPPGGGDVPGPVGGAKRAKKGAAKRKTGSAPPSRSGPRGVRKTGGTSNGNARSKSKSKTVPKRKRAQPKGATRKTGALAEPTTTAEGSD</sequence>
<dbReference type="Pfam" id="PF17846">
    <property type="entry name" value="XRN_M"/>
    <property type="match status" value="1"/>
</dbReference>
<dbReference type="GO" id="GO:0005634">
    <property type="term" value="C:nucleus"/>
    <property type="evidence" value="ECO:0007669"/>
    <property type="project" value="TreeGrafter"/>
</dbReference>
<dbReference type="PANTHER" id="PTHR12341:SF7">
    <property type="entry name" value="5'-3' EXORIBONUCLEASE 1"/>
    <property type="match status" value="1"/>
</dbReference>
<dbReference type="AlphaFoldDB" id="A0A7R9ZLD0"/>
<evidence type="ECO:0000313" key="3">
    <source>
        <dbReference type="EMBL" id="CAD8330626.1"/>
    </source>
</evidence>